<evidence type="ECO:0000313" key="3">
    <source>
        <dbReference type="Proteomes" id="UP001153636"/>
    </source>
</evidence>
<proteinExistence type="predicted"/>
<reference evidence="2" key="1">
    <citation type="submission" date="2022-01" db="EMBL/GenBank/DDBJ databases">
        <authorList>
            <person name="King R."/>
        </authorList>
    </citation>
    <scope>NUCLEOTIDE SEQUENCE</scope>
</reference>
<organism evidence="2 3">
    <name type="scientific">Psylliodes chrysocephalus</name>
    <dbReference type="NCBI Taxonomy" id="3402493"/>
    <lineage>
        <taxon>Eukaryota</taxon>
        <taxon>Metazoa</taxon>
        <taxon>Ecdysozoa</taxon>
        <taxon>Arthropoda</taxon>
        <taxon>Hexapoda</taxon>
        <taxon>Insecta</taxon>
        <taxon>Pterygota</taxon>
        <taxon>Neoptera</taxon>
        <taxon>Endopterygota</taxon>
        <taxon>Coleoptera</taxon>
        <taxon>Polyphaga</taxon>
        <taxon>Cucujiformia</taxon>
        <taxon>Chrysomeloidea</taxon>
        <taxon>Chrysomelidae</taxon>
        <taxon>Galerucinae</taxon>
        <taxon>Alticini</taxon>
        <taxon>Psylliodes</taxon>
    </lineage>
</organism>
<dbReference type="PANTHER" id="PTHR46465:SF2">
    <property type="entry name" value="LATERAL SIGNALING TARGET PROTEIN 2 HOMOLOG"/>
    <property type="match status" value="1"/>
</dbReference>
<feature type="region of interest" description="Disordered" evidence="1">
    <location>
        <begin position="327"/>
        <end position="363"/>
    </location>
</feature>
<dbReference type="PANTHER" id="PTHR46465">
    <property type="entry name" value="LATERAL SIGNALING TARGET PROTEIN 2 HOMOLOG"/>
    <property type="match status" value="1"/>
</dbReference>
<dbReference type="Proteomes" id="UP001153636">
    <property type="component" value="Chromosome 1"/>
</dbReference>
<gene>
    <name evidence="2" type="ORF">PSYICH_LOCUS1199</name>
</gene>
<feature type="region of interest" description="Disordered" evidence="1">
    <location>
        <begin position="166"/>
        <end position="197"/>
    </location>
</feature>
<keyword evidence="3" id="KW-1185">Reference proteome</keyword>
<accession>A0A9P0CHP5</accession>
<name>A0A9P0CHP5_9CUCU</name>
<sequence>MEIKNVELKQNTEELLHARRLQEMEVEMKEQELNMKKKMRSTKNNTFFIFKYILVCCNRIKLDSPPDRDSLEIISVAAATLSSILTTNDTISERNDIRKIISEELESPDDSGVCTETTSLDRSPSLEQNNCGCVGNSSSALCNCQTPNIKNAHNHIGTRVIPKSSFPIRKKNSGRTRNLQEEDSSSSGSSETSSFNSTCADDEEIAMALQAAELASKNEVRSKYKSSEDLLHRLFVCIAGVADQLQTNFACDLRNILKSVFLINATDTTETPLLKSVEPANPMENSIEYHPSENEVIENNEFSVDPNILAQEALFDSNIYFHLDSEDECPEYSNHPRPTQGDERSINSLSSDLNRNRGGYNPTPTVRQCRIAIQQNMNIRLQMAMDTGNCQISESEALDIVEVEESTLHFKNRKSRGS</sequence>
<dbReference type="OrthoDB" id="10018316at2759"/>
<feature type="compositionally biased region" description="Low complexity" evidence="1">
    <location>
        <begin position="185"/>
        <end position="197"/>
    </location>
</feature>
<dbReference type="GO" id="GO:0031901">
    <property type="term" value="C:early endosome membrane"/>
    <property type="evidence" value="ECO:0007669"/>
    <property type="project" value="TreeGrafter"/>
</dbReference>
<dbReference type="InterPro" id="IPR051118">
    <property type="entry name" value="LST-2"/>
</dbReference>
<evidence type="ECO:0000256" key="1">
    <source>
        <dbReference type="SAM" id="MobiDB-lite"/>
    </source>
</evidence>
<evidence type="ECO:0000313" key="2">
    <source>
        <dbReference type="EMBL" id="CAH1099384.1"/>
    </source>
</evidence>
<protein>
    <submittedName>
        <fullName evidence="2">Uncharacterized protein</fullName>
    </submittedName>
</protein>
<dbReference type="AlphaFoldDB" id="A0A9P0CHP5"/>
<dbReference type="EMBL" id="OV651813">
    <property type="protein sequence ID" value="CAH1099384.1"/>
    <property type="molecule type" value="Genomic_DNA"/>
</dbReference>